<evidence type="ECO:0000313" key="4">
    <source>
        <dbReference type="WBParaSite" id="PEQ_0000384201-mRNA-1"/>
    </source>
</evidence>
<dbReference type="GO" id="GO:0060294">
    <property type="term" value="P:cilium movement involved in cell motility"/>
    <property type="evidence" value="ECO:0007669"/>
    <property type="project" value="TreeGrafter"/>
</dbReference>
<dbReference type="GO" id="GO:0051959">
    <property type="term" value="F:dynein light intermediate chain binding"/>
    <property type="evidence" value="ECO:0007669"/>
    <property type="project" value="InterPro"/>
</dbReference>
<comment type="similarity">
    <text evidence="1">Belongs to the dynein heavy chain family.</text>
</comment>
<dbReference type="GO" id="GO:0005930">
    <property type="term" value="C:axoneme"/>
    <property type="evidence" value="ECO:0007669"/>
    <property type="project" value="TreeGrafter"/>
</dbReference>
<feature type="domain" description="Dynein heavy chain AAA module D4" evidence="2">
    <location>
        <begin position="1"/>
        <end position="68"/>
    </location>
</feature>
<dbReference type="InterPro" id="IPR024317">
    <property type="entry name" value="Dynein_heavy_chain_D4_dom"/>
</dbReference>
<proteinExistence type="inferred from homology"/>
<dbReference type="GO" id="GO:0060271">
    <property type="term" value="P:cilium assembly"/>
    <property type="evidence" value="ECO:0007669"/>
    <property type="project" value="TreeGrafter"/>
</dbReference>
<dbReference type="GO" id="GO:0005868">
    <property type="term" value="C:cytoplasmic dynein complex"/>
    <property type="evidence" value="ECO:0007669"/>
    <property type="project" value="TreeGrafter"/>
</dbReference>
<dbReference type="GO" id="GO:0035721">
    <property type="term" value="P:intraciliary retrograde transport"/>
    <property type="evidence" value="ECO:0007669"/>
    <property type="project" value="TreeGrafter"/>
</dbReference>
<dbReference type="GO" id="GO:0008569">
    <property type="term" value="F:minus-end-directed microtubule motor activity"/>
    <property type="evidence" value="ECO:0007669"/>
    <property type="project" value="TreeGrafter"/>
</dbReference>
<dbReference type="Gene3D" id="1.20.920.20">
    <property type="match status" value="1"/>
</dbReference>
<sequence>MHIILIMDIDGADFSANCNANPSLYKECTVIWKDSWSKETLFQAGVGKLTEAREAVATMQKKAAKKSKLLAEKQAEADMALKAITQSMTVEPMLNEAREAVGSIKSESLSEIRSLRAPPEAIRDILQAVLLFMGILDTSWEAMRK</sequence>
<dbReference type="PANTHER" id="PTHR10676">
    <property type="entry name" value="DYNEIN HEAVY CHAIN FAMILY PROTEIN"/>
    <property type="match status" value="1"/>
</dbReference>
<dbReference type="GO" id="GO:0097729">
    <property type="term" value="C:9+2 motile cilium"/>
    <property type="evidence" value="ECO:0007669"/>
    <property type="project" value="TreeGrafter"/>
</dbReference>
<dbReference type="WBParaSite" id="PEQ_0000384201-mRNA-1">
    <property type="protein sequence ID" value="PEQ_0000384201-mRNA-1"/>
    <property type="gene ID" value="PEQ_0000384201"/>
</dbReference>
<evidence type="ECO:0000259" key="2">
    <source>
        <dbReference type="Pfam" id="PF12780"/>
    </source>
</evidence>
<organism evidence="3 4">
    <name type="scientific">Parascaris equorum</name>
    <name type="common">Equine roundworm</name>
    <dbReference type="NCBI Taxonomy" id="6256"/>
    <lineage>
        <taxon>Eukaryota</taxon>
        <taxon>Metazoa</taxon>
        <taxon>Ecdysozoa</taxon>
        <taxon>Nematoda</taxon>
        <taxon>Chromadorea</taxon>
        <taxon>Rhabditida</taxon>
        <taxon>Spirurina</taxon>
        <taxon>Ascaridomorpha</taxon>
        <taxon>Ascaridoidea</taxon>
        <taxon>Ascarididae</taxon>
        <taxon>Parascaris</taxon>
    </lineage>
</organism>
<name>A0A914RGD7_PAREQ</name>
<dbReference type="GO" id="GO:0045505">
    <property type="term" value="F:dynein intermediate chain binding"/>
    <property type="evidence" value="ECO:0007669"/>
    <property type="project" value="InterPro"/>
</dbReference>
<dbReference type="Proteomes" id="UP000887564">
    <property type="component" value="Unplaced"/>
</dbReference>
<evidence type="ECO:0000313" key="3">
    <source>
        <dbReference type="Proteomes" id="UP000887564"/>
    </source>
</evidence>
<accession>A0A914RGD7</accession>
<dbReference type="InterPro" id="IPR026983">
    <property type="entry name" value="DHC"/>
</dbReference>
<evidence type="ECO:0000256" key="1">
    <source>
        <dbReference type="ARBA" id="ARBA00008887"/>
    </source>
</evidence>
<dbReference type="PANTHER" id="PTHR10676:SF352">
    <property type="entry name" value="CYTOPLASMIC DYNEIN 2 HEAVY CHAIN 1"/>
    <property type="match status" value="1"/>
</dbReference>
<dbReference type="Pfam" id="PF12780">
    <property type="entry name" value="AAA_8"/>
    <property type="match status" value="1"/>
</dbReference>
<dbReference type="Gene3D" id="1.10.287.2610">
    <property type="match status" value="1"/>
</dbReference>
<keyword evidence="3" id="KW-1185">Reference proteome</keyword>
<dbReference type="AlphaFoldDB" id="A0A914RGD7"/>
<reference evidence="4" key="1">
    <citation type="submission" date="2022-11" db="UniProtKB">
        <authorList>
            <consortium name="WormBaseParasite"/>
        </authorList>
    </citation>
    <scope>IDENTIFICATION</scope>
</reference>
<protein>
    <submittedName>
        <fullName evidence="4">Dynein heavy chain AAA module D4 domain-containing protein</fullName>
    </submittedName>
</protein>